<dbReference type="InterPro" id="IPR027417">
    <property type="entry name" value="P-loop_NTPase"/>
</dbReference>
<dbReference type="EMBL" id="JACHJV010000001">
    <property type="protein sequence ID" value="MBB4921893.1"/>
    <property type="molecule type" value="Genomic_DNA"/>
</dbReference>
<dbReference type="GO" id="GO:0043531">
    <property type="term" value="F:ADP binding"/>
    <property type="evidence" value="ECO:0007669"/>
    <property type="project" value="InterPro"/>
</dbReference>
<comment type="caution">
    <text evidence="2">The sequence shown here is derived from an EMBL/GenBank/DDBJ whole genome shotgun (WGS) entry which is preliminary data.</text>
</comment>
<accession>A0A7W7QYJ2</accession>
<organism evidence="2 3">
    <name type="scientific">Kitasatospora kifunensis</name>
    <name type="common">Streptomyces kifunensis</name>
    <dbReference type="NCBI Taxonomy" id="58351"/>
    <lineage>
        <taxon>Bacteria</taxon>
        <taxon>Bacillati</taxon>
        <taxon>Actinomycetota</taxon>
        <taxon>Actinomycetes</taxon>
        <taxon>Kitasatosporales</taxon>
        <taxon>Streptomycetaceae</taxon>
        <taxon>Kitasatospora</taxon>
    </lineage>
</organism>
<sequence>MSQGIEGERGASGPRIEGEASGQGRVYQAVGDQLITEHHHYYASPEPLTRLPVGPASIGAPVRWPGPDTVRVPLAERPPRVLRDRHDLMRELRLPRVGGDGDIHLLHGMGGSGKTAVAYTLFQESVGNGRIGLWVNASDRMTLRAGMLAVAADRGAETGELVAAHSGQRAAADLVWHYLDHSAQPWLLVIDNADDPAILDEGGWLRASPMGTVLVTSRHATSPLWRSAVRHKIDVLPLEDAAQVLCDFAPDAGSHREAEQVARTLGCLPLALTLAGSYLAHQLLESWTMSEYDERLHEESTDLIDQGAAPGTATRGHRQLVSRTWQITLDALAERGLPQVTTLLRLLSCWGPEPLPLAVLARTAVDDTSLDHADPALDSTQLEPALRALLDHSLSSLIEVPGGEGAQPTRCIQSHGVLLDSVATATPPQQQQRLMEAAIHLLNSALPDETSPGAGKERLRLLAPHATALLRRATPETASEVTRLAVRVAAQIYEAGDYEAALALAKAAAETAQRLQGPDHPDTLAARHQAGDALRRLGRIQEAEDLLRTVLTDRERVLGPDHPDTLLTSAALAIPLFLLSRYPESLAYLQRAIVGQQHALGEEHPETLRSRALILEILAQAGELEEFLRTGPETVADCERLLGPDHPVTGIAYSNYAYGLLHAGSPQDAVAAAQRALDGRIRVLGPEHPLVYSAKLVLSWALMLSGSHEEAVRLMREAVEGRERLLGEDHPLAVKARVLLAERLAAAGNLDEAQLLLSQNLADCVRLYGPDDSDVKRVRLLLAL</sequence>
<proteinExistence type="predicted"/>
<protein>
    <submittedName>
        <fullName evidence="2">Tetratricopeptide (TPR) repeat protein</fullName>
    </submittedName>
</protein>
<dbReference type="InterPro" id="IPR011990">
    <property type="entry name" value="TPR-like_helical_dom_sf"/>
</dbReference>
<dbReference type="InterPro" id="IPR053137">
    <property type="entry name" value="NLR-like"/>
</dbReference>
<reference evidence="2 3" key="1">
    <citation type="submission" date="2020-08" db="EMBL/GenBank/DDBJ databases">
        <title>Sequencing the genomes of 1000 actinobacteria strains.</title>
        <authorList>
            <person name="Klenk H.-P."/>
        </authorList>
    </citation>
    <scope>NUCLEOTIDE SEQUENCE [LARGE SCALE GENOMIC DNA]</scope>
    <source>
        <strain evidence="2 3">DSM 41654</strain>
    </source>
</reference>
<dbReference type="Pfam" id="PF13424">
    <property type="entry name" value="TPR_12"/>
    <property type="match status" value="2"/>
</dbReference>
<keyword evidence="3" id="KW-1185">Reference proteome</keyword>
<dbReference type="Proteomes" id="UP000540506">
    <property type="component" value="Unassembled WGS sequence"/>
</dbReference>
<evidence type="ECO:0000256" key="1">
    <source>
        <dbReference type="SAM" id="MobiDB-lite"/>
    </source>
</evidence>
<gene>
    <name evidence="2" type="ORF">FHR34_000886</name>
</gene>
<dbReference type="AlphaFoldDB" id="A0A7W7QYJ2"/>
<dbReference type="Gene3D" id="3.40.50.300">
    <property type="entry name" value="P-loop containing nucleotide triphosphate hydrolases"/>
    <property type="match status" value="1"/>
</dbReference>
<dbReference type="RefSeq" id="WP_184934153.1">
    <property type="nucleotide sequence ID" value="NZ_JACHJV010000001.1"/>
</dbReference>
<evidence type="ECO:0000313" key="3">
    <source>
        <dbReference type="Proteomes" id="UP000540506"/>
    </source>
</evidence>
<dbReference type="SUPFAM" id="SSF52540">
    <property type="entry name" value="P-loop containing nucleoside triphosphate hydrolases"/>
    <property type="match status" value="1"/>
</dbReference>
<dbReference type="SUPFAM" id="SSF48452">
    <property type="entry name" value="TPR-like"/>
    <property type="match status" value="2"/>
</dbReference>
<dbReference type="PANTHER" id="PTHR46082:SF6">
    <property type="entry name" value="AAA+ ATPASE DOMAIN-CONTAINING PROTEIN-RELATED"/>
    <property type="match status" value="1"/>
</dbReference>
<dbReference type="Pfam" id="PF13374">
    <property type="entry name" value="TPR_10"/>
    <property type="match status" value="2"/>
</dbReference>
<name>A0A7W7QYJ2_KITKI</name>
<dbReference type="PANTHER" id="PTHR46082">
    <property type="entry name" value="ATP/GTP-BINDING PROTEIN-RELATED"/>
    <property type="match status" value="1"/>
</dbReference>
<dbReference type="Gene3D" id="1.25.40.10">
    <property type="entry name" value="Tetratricopeptide repeat domain"/>
    <property type="match status" value="2"/>
</dbReference>
<feature type="region of interest" description="Disordered" evidence="1">
    <location>
        <begin position="1"/>
        <end position="22"/>
    </location>
</feature>
<evidence type="ECO:0000313" key="2">
    <source>
        <dbReference type="EMBL" id="MBB4921893.1"/>
    </source>
</evidence>